<dbReference type="InterPro" id="IPR052171">
    <property type="entry name" value="NHEJ_LigD"/>
</dbReference>
<keyword evidence="4" id="KW-1185">Reference proteome</keyword>
<evidence type="ECO:0000313" key="4">
    <source>
        <dbReference type="Proteomes" id="UP001610631"/>
    </source>
</evidence>
<dbReference type="EMBL" id="JBBDHD010000031">
    <property type="protein sequence ID" value="MFH7596401.1"/>
    <property type="molecule type" value="Genomic_DNA"/>
</dbReference>
<accession>A0ABW7PED3</accession>
<feature type="region of interest" description="Disordered" evidence="1">
    <location>
        <begin position="319"/>
        <end position="357"/>
    </location>
</feature>
<dbReference type="Pfam" id="PF21686">
    <property type="entry name" value="LigD_Prim-Pol"/>
    <property type="match status" value="1"/>
</dbReference>
<keyword evidence="3" id="KW-0436">Ligase</keyword>
<organism evidence="3 4">
    <name type="scientific">Streptomyces racemochromogenes</name>
    <dbReference type="NCBI Taxonomy" id="67353"/>
    <lineage>
        <taxon>Bacteria</taxon>
        <taxon>Bacillati</taxon>
        <taxon>Actinomycetota</taxon>
        <taxon>Actinomycetes</taxon>
        <taxon>Kitasatosporales</taxon>
        <taxon>Streptomycetaceae</taxon>
        <taxon>Streptomyces</taxon>
    </lineage>
</organism>
<comment type="caution">
    <text evidence="3">The sequence shown here is derived from an EMBL/GenBank/DDBJ whole genome shotgun (WGS) entry which is preliminary data.</text>
</comment>
<proteinExistence type="predicted"/>
<dbReference type="GO" id="GO:0003910">
    <property type="term" value="F:DNA ligase (ATP) activity"/>
    <property type="evidence" value="ECO:0007669"/>
    <property type="project" value="UniProtKB-EC"/>
</dbReference>
<feature type="domain" description="DNA ligase D polymerase" evidence="2">
    <location>
        <begin position="72"/>
        <end position="322"/>
    </location>
</feature>
<name>A0ABW7PED3_9ACTN</name>
<sequence>MTGNRSPARHQRRGGVSGKAEPEGRPGGPAGSRVDGEPRKRQTVPPERLRAGRRVVAVSRPDKVLFPGDGITKADLALYYRTVARRMLPHLRGRPLMLERHPDGTDGPAFMQKDVPGHFPDRIHRAELPKEDGTVTYALCDDTATLLYLAGQACTTPHRFLSRADRPGHPDRLVFDLDPADEDFAPVREAALGLHRLLDELELPSSLMATGSRGLHVVVALDRRTPFDDVRAFARGVADVLAARHPDRFTTEPRKKARRGRLYLDVQRNAYAQTAVAPYAVRARPGAPVAAPLAWSDLDDPGLSSRRWTLATIDGLLEDDPWRDPPRPRSLRRARGPLTALTREVARKGSPGAPSAA</sequence>
<evidence type="ECO:0000256" key="1">
    <source>
        <dbReference type="SAM" id="MobiDB-lite"/>
    </source>
</evidence>
<dbReference type="Proteomes" id="UP001610631">
    <property type="component" value="Unassembled WGS sequence"/>
</dbReference>
<dbReference type="Gene3D" id="3.90.920.10">
    <property type="entry name" value="DNA primase, PRIM domain"/>
    <property type="match status" value="1"/>
</dbReference>
<dbReference type="PANTHER" id="PTHR42705">
    <property type="entry name" value="BIFUNCTIONAL NON-HOMOLOGOUS END JOINING PROTEIN LIGD"/>
    <property type="match status" value="1"/>
</dbReference>
<feature type="region of interest" description="Disordered" evidence="1">
    <location>
        <begin position="1"/>
        <end position="53"/>
    </location>
</feature>
<reference evidence="3 4" key="1">
    <citation type="submission" date="2024-03" db="EMBL/GenBank/DDBJ databases">
        <title>Whole genome sequencing of Streptomyces racemochromogenes, to identify antimicrobial biosynthetic gene clusters.</title>
        <authorList>
            <person name="Suryawanshi P."/>
            <person name="Krishnaraj P.U."/>
            <person name="Arun Y.P."/>
            <person name="Suryawanshi M.P."/>
            <person name="Rakshit O."/>
        </authorList>
    </citation>
    <scope>NUCLEOTIDE SEQUENCE [LARGE SCALE GENOMIC DNA]</scope>
    <source>
        <strain evidence="3 4">AUDT626</strain>
    </source>
</reference>
<evidence type="ECO:0000259" key="2">
    <source>
        <dbReference type="Pfam" id="PF21686"/>
    </source>
</evidence>
<dbReference type="CDD" id="cd04861">
    <property type="entry name" value="LigD_Pol_like"/>
    <property type="match status" value="1"/>
</dbReference>
<dbReference type="NCBIfam" id="TIGR02778">
    <property type="entry name" value="ligD_pol"/>
    <property type="match status" value="1"/>
</dbReference>
<dbReference type="PANTHER" id="PTHR42705:SF2">
    <property type="entry name" value="BIFUNCTIONAL NON-HOMOLOGOUS END JOINING PROTEIN LIGD"/>
    <property type="match status" value="1"/>
</dbReference>
<gene>
    <name evidence="3" type="primary">ligD</name>
    <name evidence="3" type="ORF">WDV06_15025</name>
</gene>
<protein>
    <submittedName>
        <fullName evidence="3">Non-homologous end-joining DNA ligase</fullName>
        <ecNumber evidence="3">6.5.1.1</ecNumber>
    </submittedName>
</protein>
<dbReference type="RefSeq" id="WP_395510233.1">
    <property type="nucleotide sequence ID" value="NZ_JBBDHD010000031.1"/>
</dbReference>
<dbReference type="InterPro" id="IPR014145">
    <property type="entry name" value="LigD_pol_dom"/>
</dbReference>
<evidence type="ECO:0000313" key="3">
    <source>
        <dbReference type="EMBL" id="MFH7596401.1"/>
    </source>
</evidence>
<dbReference type="EC" id="6.5.1.1" evidence="3"/>